<dbReference type="GO" id="GO:0052621">
    <property type="term" value="F:diguanylate cyclase activity"/>
    <property type="evidence" value="ECO:0007669"/>
    <property type="project" value="TreeGrafter"/>
</dbReference>
<dbReference type="STRING" id="247279.NIES1031_03710"/>
<sequence length="327" mass="37322">MHPSILTVGEKDFFARLPYQIRHGTGFTVEFAVDVSEAQNWIEVRPPDILMVQAGLEQSLDLCRWLKQQTPLSWIYCILVEDRAQLIAERKRAHWNWELDTTATALEEAADAYVWLPDGNLNLEDSTQPVTRLLLAHIQVGLRKVKKYRDLLQTNNLLSTIAYVDPLTELNNRRALESNLVRHIRTSRNYEIPLSALMLDVDYFKVVNDTYGHLIGDHILKLLSSRLRYNLRSGDIPFRYGGEEFVILLHNTNCQDAFVVARRLQRIVSEQPFVIDNALSIPITISIGTSCLRTSDDSEGVQMLARADEYLLQAKAAGRNCIINCTD</sequence>
<dbReference type="OrthoDB" id="9115at2"/>
<dbReference type="Proteomes" id="UP000185984">
    <property type="component" value="Unassembled WGS sequence"/>
</dbReference>
<gene>
    <name evidence="2" type="ORF">NIES1031_03710</name>
</gene>
<dbReference type="Gene3D" id="3.30.70.270">
    <property type="match status" value="1"/>
</dbReference>
<proteinExistence type="predicted"/>
<dbReference type="RefSeq" id="WP_073548386.1">
    <property type="nucleotide sequence ID" value="NZ_CAWMVK010000023.1"/>
</dbReference>
<feature type="domain" description="GGDEF" evidence="1">
    <location>
        <begin position="192"/>
        <end position="327"/>
    </location>
</feature>
<dbReference type="PANTHER" id="PTHR45138:SF9">
    <property type="entry name" value="DIGUANYLATE CYCLASE DGCM-RELATED"/>
    <property type="match status" value="1"/>
</dbReference>
<name>A0A1U7HYB8_9CHRO</name>
<dbReference type="InterPro" id="IPR000160">
    <property type="entry name" value="GGDEF_dom"/>
</dbReference>
<keyword evidence="3" id="KW-1185">Reference proteome</keyword>
<dbReference type="Pfam" id="PF00990">
    <property type="entry name" value="GGDEF"/>
    <property type="match status" value="1"/>
</dbReference>
<dbReference type="GO" id="GO:0043709">
    <property type="term" value="P:cell adhesion involved in single-species biofilm formation"/>
    <property type="evidence" value="ECO:0007669"/>
    <property type="project" value="TreeGrafter"/>
</dbReference>
<protein>
    <submittedName>
        <fullName evidence="2">GGDEF domain-containing protein</fullName>
    </submittedName>
</protein>
<dbReference type="InterPro" id="IPR029787">
    <property type="entry name" value="Nucleotide_cyclase"/>
</dbReference>
<comment type="caution">
    <text evidence="2">The sequence shown here is derived from an EMBL/GenBank/DDBJ whole genome shotgun (WGS) entry which is preliminary data.</text>
</comment>
<evidence type="ECO:0000313" key="3">
    <source>
        <dbReference type="Proteomes" id="UP000185984"/>
    </source>
</evidence>
<reference evidence="2 3" key="1">
    <citation type="submission" date="2016-11" db="EMBL/GenBank/DDBJ databases">
        <title>Draft Genome Sequences of Nine Cyanobacterial Strains from Diverse Habitats.</title>
        <authorList>
            <person name="Zhu T."/>
            <person name="Hou S."/>
            <person name="Lu X."/>
            <person name="Hess W.R."/>
        </authorList>
    </citation>
    <scope>NUCLEOTIDE SEQUENCE [LARGE SCALE GENOMIC DNA]</scope>
    <source>
        <strain evidence="2 3">5.2 s.c.1</strain>
    </source>
</reference>
<accession>A0A1U7HYB8</accession>
<dbReference type="GO" id="GO:0005886">
    <property type="term" value="C:plasma membrane"/>
    <property type="evidence" value="ECO:0007669"/>
    <property type="project" value="TreeGrafter"/>
</dbReference>
<dbReference type="FunFam" id="3.30.70.270:FF:000001">
    <property type="entry name" value="Diguanylate cyclase domain protein"/>
    <property type="match status" value="1"/>
</dbReference>
<dbReference type="PROSITE" id="PS50887">
    <property type="entry name" value="GGDEF"/>
    <property type="match status" value="1"/>
</dbReference>
<dbReference type="AlphaFoldDB" id="A0A1U7HYB8"/>
<evidence type="ECO:0000259" key="1">
    <source>
        <dbReference type="PROSITE" id="PS50887"/>
    </source>
</evidence>
<dbReference type="CDD" id="cd01949">
    <property type="entry name" value="GGDEF"/>
    <property type="match status" value="1"/>
</dbReference>
<dbReference type="SUPFAM" id="SSF55073">
    <property type="entry name" value="Nucleotide cyclase"/>
    <property type="match status" value="1"/>
</dbReference>
<dbReference type="NCBIfam" id="TIGR00254">
    <property type="entry name" value="GGDEF"/>
    <property type="match status" value="1"/>
</dbReference>
<dbReference type="InterPro" id="IPR043128">
    <property type="entry name" value="Rev_trsase/Diguanyl_cyclase"/>
</dbReference>
<dbReference type="InterPro" id="IPR050469">
    <property type="entry name" value="Diguanylate_Cyclase"/>
</dbReference>
<dbReference type="PANTHER" id="PTHR45138">
    <property type="entry name" value="REGULATORY COMPONENTS OF SENSORY TRANSDUCTION SYSTEM"/>
    <property type="match status" value="1"/>
</dbReference>
<evidence type="ECO:0000313" key="2">
    <source>
        <dbReference type="EMBL" id="OKH28590.1"/>
    </source>
</evidence>
<dbReference type="GO" id="GO:1902201">
    <property type="term" value="P:negative regulation of bacterial-type flagellum-dependent cell motility"/>
    <property type="evidence" value="ECO:0007669"/>
    <property type="project" value="TreeGrafter"/>
</dbReference>
<organism evidence="2 3">
    <name type="scientific">Chroogloeocystis siderophila 5.2 s.c.1</name>
    <dbReference type="NCBI Taxonomy" id="247279"/>
    <lineage>
        <taxon>Bacteria</taxon>
        <taxon>Bacillati</taxon>
        <taxon>Cyanobacteriota</taxon>
        <taxon>Cyanophyceae</taxon>
        <taxon>Oscillatoriophycideae</taxon>
        <taxon>Chroococcales</taxon>
        <taxon>Chroococcaceae</taxon>
        <taxon>Chroogloeocystis</taxon>
    </lineage>
</organism>
<dbReference type="EMBL" id="MRCC01000003">
    <property type="protein sequence ID" value="OKH28590.1"/>
    <property type="molecule type" value="Genomic_DNA"/>
</dbReference>
<dbReference type="SMART" id="SM00267">
    <property type="entry name" value="GGDEF"/>
    <property type="match status" value="1"/>
</dbReference>